<dbReference type="GO" id="GO:0008168">
    <property type="term" value="F:methyltransferase activity"/>
    <property type="evidence" value="ECO:0007669"/>
    <property type="project" value="UniProtKB-KW"/>
</dbReference>
<dbReference type="Pfam" id="PF13489">
    <property type="entry name" value="Methyltransf_23"/>
    <property type="match status" value="1"/>
</dbReference>
<protein>
    <submittedName>
        <fullName evidence="3">S-adenosyl-L-methionine-dependent methyltransferase</fullName>
    </submittedName>
</protein>
<gene>
    <name evidence="3" type="ORF">QBC46DRAFT_383005</name>
</gene>
<proteinExistence type="inferred from homology"/>
<dbReference type="CDD" id="cd02440">
    <property type="entry name" value="AdoMet_MTases"/>
    <property type="match status" value="1"/>
</dbReference>
<keyword evidence="4" id="KW-1185">Reference proteome</keyword>
<dbReference type="PANTHER" id="PTHR43591:SF102">
    <property type="entry name" value="S-ADENOSYL-L-METHIONINE-DEPENDENT METHYLTRANSFERASE"/>
    <property type="match status" value="1"/>
</dbReference>
<evidence type="ECO:0000256" key="1">
    <source>
        <dbReference type="ARBA" id="ARBA00038158"/>
    </source>
</evidence>
<feature type="region of interest" description="Disordered" evidence="2">
    <location>
        <begin position="22"/>
        <end position="55"/>
    </location>
</feature>
<dbReference type="EMBL" id="MU853784">
    <property type="protein sequence ID" value="KAK3941359.1"/>
    <property type="molecule type" value="Genomic_DNA"/>
</dbReference>
<dbReference type="InterPro" id="IPR029063">
    <property type="entry name" value="SAM-dependent_MTases_sf"/>
</dbReference>
<accession>A0AAN6S5M3</accession>
<reference evidence="4" key="1">
    <citation type="journal article" date="2023" name="Mol. Phylogenet. Evol.">
        <title>Genome-scale phylogeny and comparative genomics of the fungal order Sordariales.</title>
        <authorList>
            <person name="Hensen N."/>
            <person name="Bonometti L."/>
            <person name="Westerberg I."/>
            <person name="Brannstrom I.O."/>
            <person name="Guillou S."/>
            <person name="Cros-Aarteil S."/>
            <person name="Calhoun S."/>
            <person name="Haridas S."/>
            <person name="Kuo A."/>
            <person name="Mondo S."/>
            <person name="Pangilinan J."/>
            <person name="Riley R."/>
            <person name="LaButti K."/>
            <person name="Andreopoulos B."/>
            <person name="Lipzen A."/>
            <person name="Chen C."/>
            <person name="Yan M."/>
            <person name="Daum C."/>
            <person name="Ng V."/>
            <person name="Clum A."/>
            <person name="Steindorff A."/>
            <person name="Ohm R.A."/>
            <person name="Martin F."/>
            <person name="Silar P."/>
            <person name="Natvig D.O."/>
            <person name="Lalanne C."/>
            <person name="Gautier V."/>
            <person name="Ament-Velasquez S.L."/>
            <person name="Kruys A."/>
            <person name="Hutchinson M.I."/>
            <person name="Powell A.J."/>
            <person name="Barry K."/>
            <person name="Miller A.N."/>
            <person name="Grigoriev I.V."/>
            <person name="Debuchy R."/>
            <person name="Gladieux P."/>
            <person name="Hiltunen Thoren M."/>
            <person name="Johannesson H."/>
        </authorList>
    </citation>
    <scope>NUCLEOTIDE SEQUENCE [LARGE SCALE GENOMIC DNA]</scope>
    <source>
        <strain evidence="4">CBS 340.73</strain>
    </source>
</reference>
<dbReference type="PANTHER" id="PTHR43591">
    <property type="entry name" value="METHYLTRANSFERASE"/>
    <property type="match status" value="1"/>
</dbReference>
<evidence type="ECO:0000313" key="4">
    <source>
        <dbReference type="Proteomes" id="UP001303473"/>
    </source>
</evidence>
<evidence type="ECO:0000313" key="3">
    <source>
        <dbReference type="EMBL" id="KAK3941359.1"/>
    </source>
</evidence>
<dbReference type="AlphaFoldDB" id="A0AAN6S5M3"/>
<dbReference type="Proteomes" id="UP001303473">
    <property type="component" value="Unassembled WGS sequence"/>
</dbReference>
<dbReference type="GO" id="GO:0032259">
    <property type="term" value="P:methylation"/>
    <property type="evidence" value="ECO:0007669"/>
    <property type="project" value="UniProtKB-KW"/>
</dbReference>
<sequence>MNTVAGSSSSSSLFVAVASAAVNNNPPTEATPSEETKTEKATETNITTKTGAREASIGMATRAETLSLLEVDSAQGDNDMGDGDSGIADIDSSTLSSSVRSSVYEFIEENGRTYHRYKEGQYFLPNDESERERLDLQHQLFLLTFQDQLHLSPTTEEQLHNVLDIGTGTGIWAIDFALRNPSAHVIGTDLSPIQPSHTPANCQFIIEDAQDPWIFPSHQTFSLIHGRALASCFTRPQDVLTSAAGHLTPGTGWLEFQDIVIPMRCIDDSWEGTALQRWNHLMVDCIQRTGRDISYSQRYKEMFRLAGLVDVHDRHFVWPTNRWCRGEEYKRIATWFLKDMSDGLEAISLQILSRIAGMSRDEIDVFLDEVRKDLANPEYHVYIPVTVTMGRRLA</sequence>
<dbReference type="Gene3D" id="3.40.50.150">
    <property type="entry name" value="Vaccinia Virus protein VP39"/>
    <property type="match status" value="1"/>
</dbReference>
<comment type="caution">
    <text evidence="3">The sequence shown here is derived from an EMBL/GenBank/DDBJ whole genome shotgun (WGS) entry which is preliminary data.</text>
</comment>
<name>A0AAN6S5M3_9PEZI</name>
<keyword evidence="3" id="KW-0808">Transferase</keyword>
<comment type="similarity">
    <text evidence="1">Belongs to the methyltransferase superfamily. LaeA methyltransferase family.</text>
</comment>
<evidence type="ECO:0000256" key="2">
    <source>
        <dbReference type="SAM" id="MobiDB-lite"/>
    </source>
</evidence>
<keyword evidence="3" id="KW-0489">Methyltransferase</keyword>
<dbReference type="SUPFAM" id="SSF53335">
    <property type="entry name" value="S-adenosyl-L-methionine-dependent methyltransferases"/>
    <property type="match status" value="1"/>
</dbReference>
<organism evidence="3 4">
    <name type="scientific">Diplogelasinospora grovesii</name>
    <dbReference type="NCBI Taxonomy" id="303347"/>
    <lineage>
        <taxon>Eukaryota</taxon>
        <taxon>Fungi</taxon>
        <taxon>Dikarya</taxon>
        <taxon>Ascomycota</taxon>
        <taxon>Pezizomycotina</taxon>
        <taxon>Sordariomycetes</taxon>
        <taxon>Sordariomycetidae</taxon>
        <taxon>Sordariales</taxon>
        <taxon>Diplogelasinosporaceae</taxon>
        <taxon>Diplogelasinospora</taxon>
    </lineage>
</organism>
<feature type="compositionally biased region" description="Low complexity" evidence="2">
    <location>
        <begin position="22"/>
        <end position="33"/>
    </location>
</feature>